<evidence type="ECO:0000256" key="1">
    <source>
        <dbReference type="SAM" id="Phobius"/>
    </source>
</evidence>
<dbReference type="EMBL" id="CH954178">
    <property type="protein sequence ID" value="KQS43327.1"/>
    <property type="molecule type" value="Genomic_DNA"/>
</dbReference>
<accession>A0A0Q5U2J5</accession>
<feature type="transmembrane region" description="Helical" evidence="1">
    <location>
        <begin position="26"/>
        <end position="44"/>
    </location>
</feature>
<dbReference type="OrthoDB" id="6593925at2759"/>
<gene>
    <name evidence="2" type="primary">Dere\GG26654</name>
    <name evidence="2" type="synonym">GG26654</name>
    <name evidence="2" type="ORF">Dere_GG26654</name>
</gene>
<keyword evidence="1" id="KW-1133">Transmembrane helix</keyword>
<evidence type="ECO:0000313" key="3">
    <source>
        <dbReference type="Proteomes" id="UP000008711"/>
    </source>
</evidence>
<reference evidence="2 3" key="1">
    <citation type="journal article" date="2007" name="Nature">
        <title>Evolution of genes and genomes on the Drosophila phylogeny.</title>
        <authorList>
            <consortium name="Drosophila 12 Genomes Consortium"/>
            <person name="Clark A.G."/>
            <person name="Eisen M.B."/>
            <person name="Smith D.R."/>
            <person name="Bergman C.M."/>
            <person name="Oliver B."/>
            <person name="Markow T.A."/>
            <person name="Kaufman T.C."/>
            <person name="Kellis M."/>
            <person name="Gelbart W."/>
            <person name="Iyer V.N."/>
            <person name="Pollard D.A."/>
            <person name="Sackton T.B."/>
            <person name="Larracuente A.M."/>
            <person name="Singh N.D."/>
            <person name="Abad J.P."/>
            <person name="Abt D.N."/>
            <person name="Adryan B."/>
            <person name="Aguade M."/>
            <person name="Akashi H."/>
            <person name="Anderson W.W."/>
            <person name="Aquadro C.F."/>
            <person name="Ardell D.H."/>
            <person name="Arguello R."/>
            <person name="Artieri C.G."/>
            <person name="Barbash D.A."/>
            <person name="Barker D."/>
            <person name="Barsanti P."/>
            <person name="Batterham P."/>
            <person name="Batzoglou S."/>
            <person name="Begun D."/>
            <person name="Bhutkar A."/>
            <person name="Blanco E."/>
            <person name="Bosak S.A."/>
            <person name="Bradley R.K."/>
            <person name="Brand A.D."/>
            <person name="Brent M.R."/>
            <person name="Brooks A.N."/>
            <person name="Brown R.H."/>
            <person name="Butlin R.K."/>
            <person name="Caggese C."/>
            <person name="Calvi B.R."/>
            <person name="Bernardo de Carvalho A."/>
            <person name="Caspi A."/>
            <person name="Castrezana S."/>
            <person name="Celniker S.E."/>
            <person name="Chang J.L."/>
            <person name="Chapple C."/>
            <person name="Chatterji S."/>
            <person name="Chinwalla A."/>
            <person name="Civetta A."/>
            <person name="Clifton S.W."/>
            <person name="Comeron J.M."/>
            <person name="Costello J.C."/>
            <person name="Coyne J.A."/>
            <person name="Daub J."/>
            <person name="David R.G."/>
            <person name="Delcher A.L."/>
            <person name="Delehaunty K."/>
            <person name="Do C.B."/>
            <person name="Ebling H."/>
            <person name="Edwards K."/>
            <person name="Eickbush T."/>
            <person name="Evans J.D."/>
            <person name="Filipski A."/>
            <person name="Findeiss S."/>
            <person name="Freyhult E."/>
            <person name="Fulton L."/>
            <person name="Fulton R."/>
            <person name="Garcia A.C."/>
            <person name="Gardiner A."/>
            <person name="Garfield D.A."/>
            <person name="Garvin B.E."/>
            <person name="Gibson G."/>
            <person name="Gilbert D."/>
            <person name="Gnerre S."/>
            <person name="Godfrey J."/>
            <person name="Good R."/>
            <person name="Gotea V."/>
            <person name="Gravely B."/>
            <person name="Greenberg A.J."/>
            <person name="Griffiths-Jones S."/>
            <person name="Gross S."/>
            <person name="Guigo R."/>
            <person name="Gustafson E.A."/>
            <person name="Haerty W."/>
            <person name="Hahn M.W."/>
            <person name="Halligan D.L."/>
            <person name="Halpern A.L."/>
            <person name="Halter G.M."/>
            <person name="Han M.V."/>
            <person name="Heger A."/>
            <person name="Hillier L."/>
            <person name="Hinrichs A.S."/>
            <person name="Holmes I."/>
            <person name="Hoskins R.A."/>
            <person name="Hubisz M.J."/>
            <person name="Hultmark D."/>
            <person name="Huntley M.A."/>
            <person name="Jaffe D.B."/>
            <person name="Jagadeeshan S."/>
            <person name="Jeck W.R."/>
            <person name="Johnson J."/>
            <person name="Jones C.D."/>
            <person name="Jordan W.C."/>
            <person name="Karpen G.H."/>
            <person name="Kataoka E."/>
            <person name="Keightley P.D."/>
            <person name="Kheradpour P."/>
            <person name="Kirkness E.F."/>
            <person name="Koerich L.B."/>
            <person name="Kristiansen K."/>
            <person name="Kudrna D."/>
            <person name="Kulathinal R.J."/>
            <person name="Kumar S."/>
            <person name="Kwok R."/>
            <person name="Lander E."/>
            <person name="Langley C.H."/>
            <person name="Lapoint R."/>
            <person name="Lazzaro B.P."/>
            <person name="Lee S.J."/>
            <person name="Levesque L."/>
            <person name="Li R."/>
            <person name="Lin C.F."/>
            <person name="Lin M.F."/>
            <person name="Lindblad-Toh K."/>
            <person name="Llopart A."/>
            <person name="Long M."/>
            <person name="Low L."/>
            <person name="Lozovsky E."/>
            <person name="Lu J."/>
            <person name="Luo M."/>
            <person name="Machado C.A."/>
            <person name="Makalowski W."/>
            <person name="Marzo M."/>
            <person name="Matsuda M."/>
            <person name="Matzkin L."/>
            <person name="McAllister B."/>
            <person name="McBride C.S."/>
            <person name="McKernan B."/>
            <person name="McKernan K."/>
            <person name="Mendez-Lago M."/>
            <person name="Minx P."/>
            <person name="Mollenhauer M.U."/>
            <person name="Montooth K."/>
            <person name="Mount S.M."/>
            <person name="Mu X."/>
            <person name="Myers E."/>
            <person name="Negre B."/>
            <person name="Newfeld S."/>
            <person name="Nielsen R."/>
            <person name="Noor M.A."/>
            <person name="O'Grady P."/>
            <person name="Pachter L."/>
            <person name="Papaceit M."/>
            <person name="Parisi M.J."/>
            <person name="Parisi M."/>
            <person name="Parts L."/>
            <person name="Pedersen J.S."/>
            <person name="Pesole G."/>
            <person name="Phillippy A.M."/>
            <person name="Ponting C.P."/>
            <person name="Pop M."/>
            <person name="Porcelli D."/>
            <person name="Powell J.R."/>
            <person name="Prohaska S."/>
            <person name="Pruitt K."/>
            <person name="Puig M."/>
            <person name="Quesneville H."/>
            <person name="Ram K.R."/>
            <person name="Rand D."/>
            <person name="Rasmussen M.D."/>
            <person name="Reed L.K."/>
            <person name="Reenan R."/>
            <person name="Reily A."/>
            <person name="Remington K.A."/>
            <person name="Rieger T.T."/>
            <person name="Ritchie M.G."/>
            <person name="Robin C."/>
            <person name="Rogers Y.H."/>
            <person name="Rohde C."/>
            <person name="Rozas J."/>
            <person name="Rubenfield M.J."/>
            <person name="Ruiz A."/>
            <person name="Russo S."/>
            <person name="Salzberg S.L."/>
            <person name="Sanchez-Gracia A."/>
            <person name="Saranga D.J."/>
            <person name="Sato H."/>
            <person name="Schaeffer S.W."/>
            <person name="Schatz M.C."/>
            <person name="Schlenke T."/>
            <person name="Schwartz R."/>
            <person name="Segarra C."/>
            <person name="Singh R.S."/>
            <person name="Sirot L."/>
            <person name="Sirota M."/>
            <person name="Sisneros N.B."/>
            <person name="Smith C.D."/>
            <person name="Smith T.F."/>
            <person name="Spieth J."/>
            <person name="Stage D.E."/>
            <person name="Stark A."/>
            <person name="Stephan W."/>
            <person name="Strausberg R.L."/>
            <person name="Strempel S."/>
            <person name="Sturgill D."/>
            <person name="Sutton G."/>
            <person name="Sutton G.G."/>
            <person name="Tao W."/>
            <person name="Teichmann S."/>
            <person name="Tobari Y.N."/>
            <person name="Tomimura Y."/>
            <person name="Tsolas J.M."/>
            <person name="Valente V.L."/>
            <person name="Venter E."/>
            <person name="Venter J.C."/>
            <person name="Vicario S."/>
            <person name="Vieira F.G."/>
            <person name="Vilella A.J."/>
            <person name="Villasante A."/>
            <person name="Walenz B."/>
            <person name="Wang J."/>
            <person name="Wasserman M."/>
            <person name="Watts T."/>
            <person name="Wilson D."/>
            <person name="Wilson R.K."/>
            <person name="Wing R.A."/>
            <person name="Wolfner M.F."/>
            <person name="Wong A."/>
            <person name="Wong G.K."/>
            <person name="Wu C.I."/>
            <person name="Wu G."/>
            <person name="Yamamoto D."/>
            <person name="Yang H.P."/>
            <person name="Yang S.P."/>
            <person name="Yorke J.A."/>
            <person name="Yoshida K."/>
            <person name="Zdobnov E."/>
            <person name="Zhang P."/>
            <person name="Zhang Y."/>
            <person name="Zimin A.V."/>
            <person name="Baldwin J."/>
            <person name="Abdouelleil A."/>
            <person name="Abdulkadir J."/>
            <person name="Abebe A."/>
            <person name="Abera B."/>
            <person name="Abreu J."/>
            <person name="Acer S.C."/>
            <person name="Aftuck L."/>
            <person name="Alexander A."/>
            <person name="An P."/>
            <person name="Anderson E."/>
            <person name="Anderson S."/>
            <person name="Arachi H."/>
            <person name="Azer M."/>
            <person name="Bachantsang P."/>
            <person name="Barry A."/>
            <person name="Bayul T."/>
            <person name="Berlin A."/>
            <person name="Bessette D."/>
            <person name="Bloom T."/>
            <person name="Blye J."/>
            <person name="Boguslavskiy L."/>
            <person name="Bonnet C."/>
            <person name="Boukhgalter B."/>
            <person name="Bourzgui I."/>
            <person name="Brown A."/>
            <person name="Cahill P."/>
            <person name="Channer S."/>
            <person name="Cheshatsang Y."/>
            <person name="Chuda L."/>
            <person name="Citroen M."/>
            <person name="Collymore A."/>
            <person name="Cooke P."/>
            <person name="Costello M."/>
            <person name="D'Aco K."/>
            <person name="Daza R."/>
            <person name="De Haan G."/>
            <person name="DeGray S."/>
            <person name="DeMaso C."/>
            <person name="Dhargay N."/>
            <person name="Dooley K."/>
            <person name="Dooley E."/>
            <person name="Doricent M."/>
            <person name="Dorje P."/>
            <person name="Dorjee K."/>
            <person name="Dupes A."/>
            <person name="Elong R."/>
            <person name="Falk J."/>
            <person name="Farina A."/>
            <person name="Faro S."/>
            <person name="Ferguson D."/>
            <person name="Fisher S."/>
            <person name="Foley C.D."/>
            <person name="Franke A."/>
            <person name="Friedrich D."/>
            <person name="Gadbois L."/>
            <person name="Gearin G."/>
            <person name="Gearin C.R."/>
            <person name="Giannoukos G."/>
            <person name="Goode T."/>
            <person name="Graham J."/>
            <person name="Grandbois E."/>
            <person name="Grewal S."/>
            <person name="Gyaltsen K."/>
            <person name="Hafez N."/>
            <person name="Hagos B."/>
            <person name="Hall J."/>
            <person name="Henson C."/>
            <person name="Hollinger A."/>
            <person name="Honan T."/>
            <person name="Huard M.D."/>
            <person name="Hughes L."/>
            <person name="Hurhula B."/>
            <person name="Husby M.E."/>
            <person name="Kamat A."/>
            <person name="Kanga B."/>
            <person name="Kashin S."/>
            <person name="Khazanovich D."/>
            <person name="Kisner P."/>
            <person name="Lance K."/>
            <person name="Lara M."/>
            <person name="Lee W."/>
            <person name="Lennon N."/>
            <person name="Letendre F."/>
            <person name="LeVine R."/>
            <person name="Lipovsky A."/>
            <person name="Liu X."/>
            <person name="Liu J."/>
            <person name="Liu S."/>
            <person name="Lokyitsang T."/>
            <person name="Lokyitsang Y."/>
            <person name="Lubonja R."/>
            <person name="Lui A."/>
            <person name="MacDonald P."/>
            <person name="Magnisalis V."/>
            <person name="Maru K."/>
            <person name="Matthews C."/>
            <person name="McCusker W."/>
            <person name="McDonough S."/>
            <person name="Mehta T."/>
            <person name="Meldrim J."/>
            <person name="Meneus L."/>
            <person name="Mihai O."/>
            <person name="Mihalev A."/>
            <person name="Mihova T."/>
            <person name="Mittelman R."/>
            <person name="Mlenga V."/>
            <person name="Montmayeur A."/>
            <person name="Mulrain L."/>
            <person name="Navidi A."/>
            <person name="Naylor J."/>
            <person name="Negash T."/>
            <person name="Nguyen T."/>
            <person name="Nguyen N."/>
            <person name="Nicol R."/>
            <person name="Norbu C."/>
            <person name="Norbu N."/>
            <person name="Novod N."/>
            <person name="O'Neill B."/>
            <person name="Osman S."/>
            <person name="Markiewicz E."/>
            <person name="Oyono O.L."/>
            <person name="Patti C."/>
            <person name="Phunkhang P."/>
            <person name="Pierre F."/>
            <person name="Priest M."/>
            <person name="Raghuraman S."/>
            <person name="Rege F."/>
            <person name="Reyes R."/>
            <person name="Rise C."/>
            <person name="Rogov P."/>
            <person name="Ross K."/>
            <person name="Ryan E."/>
            <person name="Settipalli S."/>
            <person name="Shea T."/>
            <person name="Sherpa N."/>
            <person name="Shi L."/>
            <person name="Shih D."/>
            <person name="Sparrow T."/>
            <person name="Spaulding J."/>
            <person name="Stalker J."/>
            <person name="Stange-Thomann N."/>
            <person name="Stavropoulos S."/>
            <person name="Stone C."/>
            <person name="Strader C."/>
            <person name="Tesfaye S."/>
            <person name="Thomson T."/>
            <person name="Thoulutsang Y."/>
            <person name="Thoulutsang D."/>
            <person name="Topham K."/>
            <person name="Topping I."/>
            <person name="Tsamla T."/>
            <person name="Vassiliev H."/>
            <person name="Vo A."/>
            <person name="Wangchuk T."/>
            <person name="Wangdi T."/>
            <person name="Weiand M."/>
            <person name="Wilkinson J."/>
            <person name="Wilson A."/>
            <person name="Yadav S."/>
            <person name="Young G."/>
            <person name="Yu Q."/>
            <person name="Zembek L."/>
            <person name="Zhong D."/>
            <person name="Zimmer A."/>
            <person name="Zwirko Z."/>
            <person name="Jaffe D.B."/>
            <person name="Alvarez P."/>
            <person name="Brockman W."/>
            <person name="Butler J."/>
            <person name="Chin C."/>
            <person name="Gnerre S."/>
            <person name="Grabherr M."/>
            <person name="Kleber M."/>
            <person name="Mauceli E."/>
            <person name="MacCallum I."/>
        </authorList>
    </citation>
    <scope>NUCLEOTIDE SEQUENCE [LARGE SCALE GENOMIC DNA]</scope>
    <source>
        <strain evidence="2 3">TSC#14021-0224.01</strain>
    </source>
</reference>
<sequence length="95" mass="10946">MDPTDTTKRKPRRTHGTPSYKYRNRFAYALLAAGTALFGIWSLTPIQRIANEKLSQAVAQTEQERDRKGLFQFAAPRTSDFIKEAIEESEEQRNK</sequence>
<dbReference type="Proteomes" id="UP000008711">
    <property type="component" value="Unassembled WGS sequence"/>
</dbReference>
<reference evidence="2 3" key="2">
    <citation type="journal article" date="2008" name="Bioinformatics">
        <title>Assembly reconciliation.</title>
        <authorList>
            <person name="Zimin A.V."/>
            <person name="Smith D.R."/>
            <person name="Sutton G."/>
            <person name="Yorke J.A."/>
        </authorList>
    </citation>
    <scope>NUCLEOTIDE SEQUENCE [LARGE SCALE GENOMIC DNA]</scope>
    <source>
        <strain evidence="2 3">TSC#14021-0224.01</strain>
    </source>
</reference>
<protein>
    <submittedName>
        <fullName evidence="2">Uncharacterized protein</fullName>
    </submittedName>
</protein>
<keyword evidence="3" id="KW-1185">Reference proteome</keyword>
<dbReference type="AlphaFoldDB" id="A0A0Q5U2J5"/>
<keyword evidence="1" id="KW-0472">Membrane</keyword>
<name>A0A0Q5U2J5_DROER</name>
<keyword evidence="1" id="KW-0812">Transmembrane</keyword>
<proteinExistence type="predicted"/>
<organism evidence="2 3">
    <name type="scientific">Drosophila erecta</name>
    <name type="common">Fruit fly</name>
    <dbReference type="NCBI Taxonomy" id="7220"/>
    <lineage>
        <taxon>Eukaryota</taxon>
        <taxon>Metazoa</taxon>
        <taxon>Ecdysozoa</taxon>
        <taxon>Arthropoda</taxon>
        <taxon>Hexapoda</taxon>
        <taxon>Insecta</taxon>
        <taxon>Pterygota</taxon>
        <taxon>Neoptera</taxon>
        <taxon>Endopterygota</taxon>
        <taxon>Diptera</taxon>
        <taxon>Brachycera</taxon>
        <taxon>Muscomorpha</taxon>
        <taxon>Ephydroidea</taxon>
        <taxon>Drosophilidae</taxon>
        <taxon>Drosophila</taxon>
        <taxon>Sophophora</taxon>
    </lineage>
</organism>
<evidence type="ECO:0000313" key="2">
    <source>
        <dbReference type="EMBL" id="KQS43327.1"/>
    </source>
</evidence>